<dbReference type="InterPro" id="IPR051783">
    <property type="entry name" value="NAD(P)-dependent_oxidoreduct"/>
</dbReference>
<reference evidence="1" key="1">
    <citation type="submission" date="2021-02" db="EMBL/GenBank/DDBJ databases">
        <title>Psilocybe cubensis genome.</title>
        <authorList>
            <person name="Mckernan K.J."/>
            <person name="Crawford S."/>
            <person name="Trippe A."/>
            <person name="Kane L.T."/>
            <person name="Mclaughlin S."/>
        </authorList>
    </citation>
    <scope>NUCLEOTIDE SEQUENCE [LARGE SCALE GENOMIC DNA]</scope>
    <source>
        <strain evidence="1">MGC-MH-2018</strain>
    </source>
</reference>
<comment type="caution">
    <text evidence="1">The sequence shown here is derived from an EMBL/GenBank/DDBJ whole genome shotgun (WGS) entry which is preliminary data.</text>
</comment>
<proteinExistence type="predicted"/>
<dbReference type="PANTHER" id="PTHR48079:SF6">
    <property type="entry name" value="NAD(P)-BINDING DOMAIN-CONTAINING PROTEIN-RELATED"/>
    <property type="match status" value="1"/>
</dbReference>
<dbReference type="OrthoDB" id="10262413at2759"/>
<evidence type="ECO:0008006" key="2">
    <source>
        <dbReference type="Google" id="ProtNLM"/>
    </source>
</evidence>
<gene>
    <name evidence="1" type="ORF">JR316_004632</name>
</gene>
<dbReference type="InterPro" id="IPR036291">
    <property type="entry name" value="NAD(P)-bd_dom_sf"/>
</dbReference>
<dbReference type="AlphaFoldDB" id="A0A8H7Y2W2"/>
<dbReference type="PANTHER" id="PTHR48079">
    <property type="entry name" value="PROTEIN YEEZ"/>
    <property type="match status" value="1"/>
</dbReference>
<dbReference type="GO" id="GO:0004029">
    <property type="term" value="F:aldehyde dehydrogenase (NAD+) activity"/>
    <property type="evidence" value="ECO:0007669"/>
    <property type="project" value="TreeGrafter"/>
</dbReference>
<accession>A0A8H7Y2W2</accession>
<dbReference type="GO" id="GO:0005737">
    <property type="term" value="C:cytoplasm"/>
    <property type="evidence" value="ECO:0007669"/>
    <property type="project" value="TreeGrafter"/>
</dbReference>
<organism evidence="1">
    <name type="scientific">Psilocybe cubensis</name>
    <name type="common">Psychedelic mushroom</name>
    <name type="synonym">Stropharia cubensis</name>
    <dbReference type="NCBI Taxonomy" id="181762"/>
    <lineage>
        <taxon>Eukaryota</taxon>
        <taxon>Fungi</taxon>
        <taxon>Dikarya</taxon>
        <taxon>Basidiomycota</taxon>
        <taxon>Agaricomycotina</taxon>
        <taxon>Agaricomycetes</taxon>
        <taxon>Agaricomycetidae</taxon>
        <taxon>Agaricales</taxon>
        <taxon>Agaricineae</taxon>
        <taxon>Strophariaceae</taxon>
        <taxon>Psilocybe</taxon>
    </lineage>
</organism>
<dbReference type="SUPFAM" id="SSF51735">
    <property type="entry name" value="NAD(P)-binding Rossmann-fold domains"/>
    <property type="match status" value="1"/>
</dbReference>
<dbReference type="Gene3D" id="3.40.50.720">
    <property type="entry name" value="NAD(P)-binding Rossmann-like Domain"/>
    <property type="match status" value="1"/>
</dbReference>
<dbReference type="EMBL" id="JAFIQS010000004">
    <property type="protein sequence ID" value="KAG5170244.1"/>
    <property type="molecule type" value="Genomic_DNA"/>
</dbReference>
<protein>
    <recommendedName>
        <fullName evidence="2">NmrA-like domain-containing protein</fullName>
    </recommendedName>
</protein>
<sequence length="342" mass="37327">MDVAGYIGGSVLASLLKHPLSDTFRLTILVRDAAKASQFRMMGIHTVVGSHSDLQLLEDTAADADLADADDEGAAKAILRGLKRRFEKTGKVPSLIHTHEFIVSVQGVLVDDAQGMKATDVIYSDLNIEQMESIPITQPHRSVDLAIVDADKEGYVRTYIVLPSTIYGIATGPLVDAGLQNAHSQQIPQLVELSLDRGQAGMVGLGKNIWPNVHIHDVVDLYVVLIDSIVPHRSDTHSHPHRAITPHPDLAHGPSGFYFGENGEHTLYDVGLAIGKVMVSLGKSKDANPTPFTEEETKKYFPNGTMMGTNSRCRADRGRELGWKPKKTTKDMLASIKAEFKH</sequence>
<name>A0A8H7Y2W2_PSICU</name>
<evidence type="ECO:0000313" key="1">
    <source>
        <dbReference type="EMBL" id="KAG5170244.1"/>
    </source>
</evidence>